<comment type="similarity">
    <text evidence="1">Belongs to the short-chain dehydrogenases/reductases (SDR) family.</text>
</comment>
<proteinExistence type="inferred from homology"/>
<dbReference type="PANTHER" id="PTHR43943:SF2">
    <property type="entry name" value="DEHYDROGENASE_REDUCTASE 4"/>
    <property type="match status" value="1"/>
</dbReference>
<dbReference type="Gene3D" id="3.40.50.720">
    <property type="entry name" value="NAD(P)-binding Rossmann-like Domain"/>
    <property type="match status" value="1"/>
</dbReference>
<dbReference type="InterPro" id="IPR057326">
    <property type="entry name" value="KR_dom"/>
</dbReference>
<evidence type="ECO:0000313" key="3">
    <source>
        <dbReference type="EMBL" id="SDL51404.1"/>
    </source>
</evidence>
<keyword evidence="4" id="KW-1185">Reference proteome</keyword>
<evidence type="ECO:0000259" key="2">
    <source>
        <dbReference type="SMART" id="SM00822"/>
    </source>
</evidence>
<accession>A0A1G9KPG2</accession>
<name>A0A1G9KPG2_9BACT</name>
<dbReference type="InterPro" id="IPR020904">
    <property type="entry name" value="Sc_DH/Rdtase_CS"/>
</dbReference>
<dbReference type="AlphaFoldDB" id="A0A1G9KPG2"/>
<dbReference type="STRING" id="1075417.SAMN05421823_106218"/>
<dbReference type="SMART" id="SM00822">
    <property type="entry name" value="PKS_KR"/>
    <property type="match status" value="1"/>
</dbReference>
<dbReference type="CDD" id="cd05233">
    <property type="entry name" value="SDR_c"/>
    <property type="match status" value="1"/>
</dbReference>
<dbReference type="InterPro" id="IPR036291">
    <property type="entry name" value="NAD(P)-bd_dom_sf"/>
</dbReference>
<dbReference type="PROSITE" id="PS00061">
    <property type="entry name" value="ADH_SHORT"/>
    <property type="match status" value="1"/>
</dbReference>
<dbReference type="PRINTS" id="PR00081">
    <property type="entry name" value="GDHRDH"/>
</dbReference>
<evidence type="ECO:0000313" key="4">
    <source>
        <dbReference type="Proteomes" id="UP000198510"/>
    </source>
</evidence>
<dbReference type="FunFam" id="3.40.50.720:FF:000084">
    <property type="entry name" value="Short-chain dehydrogenase reductase"/>
    <property type="match status" value="1"/>
</dbReference>
<dbReference type="InterPro" id="IPR002347">
    <property type="entry name" value="SDR_fam"/>
</dbReference>
<sequence length="249" mass="26389">MQRFMNKVALITGGNSGIGFATAQRFIAEGAQVLITGRKANAVNEAVAQLGNNAVGLVSDTGKMADISQLAEAVRAHHDHLDVLFINAGVSLGVPITQVSEAQYDTQFDINVKGAYFTIQQLLPLMRDGSVIVLNASATVHRGFPGNSVYAATKAALVALARTLSAELLDRRIRVNAISPGPVTTPLYTKMGIREEHREATLHAYTNMVPVKRFGTPEEIASIATFLASDESSFIVGEEIIAGGGIGTL</sequence>
<gene>
    <name evidence="3" type="ORF">SAMN05421823_106218</name>
</gene>
<feature type="domain" description="Ketoreductase" evidence="2">
    <location>
        <begin position="7"/>
        <end position="181"/>
    </location>
</feature>
<evidence type="ECO:0000256" key="1">
    <source>
        <dbReference type="ARBA" id="ARBA00006484"/>
    </source>
</evidence>
<dbReference type="OrthoDB" id="9804104at2"/>
<protein>
    <submittedName>
        <fullName evidence="3">NAD(P)-dependent dehydrogenase, short-chain alcohol dehydrogenase family</fullName>
    </submittedName>
</protein>
<reference evidence="3 4" key="1">
    <citation type="submission" date="2016-10" db="EMBL/GenBank/DDBJ databases">
        <authorList>
            <person name="de Groot N.N."/>
        </authorList>
    </citation>
    <scope>NUCLEOTIDE SEQUENCE [LARGE SCALE GENOMIC DNA]</scope>
    <source>
        <strain evidence="3 4">DSM 25186</strain>
    </source>
</reference>
<dbReference type="EMBL" id="FNFO01000006">
    <property type="protein sequence ID" value="SDL51404.1"/>
    <property type="molecule type" value="Genomic_DNA"/>
</dbReference>
<dbReference type="SUPFAM" id="SSF51735">
    <property type="entry name" value="NAD(P)-binding Rossmann-fold domains"/>
    <property type="match status" value="1"/>
</dbReference>
<dbReference type="PANTHER" id="PTHR43943">
    <property type="entry name" value="DEHYDROGENASE/REDUCTASE (SDR FAMILY) MEMBER 4"/>
    <property type="match status" value="1"/>
</dbReference>
<dbReference type="Proteomes" id="UP000198510">
    <property type="component" value="Unassembled WGS sequence"/>
</dbReference>
<organism evidence="3 4">
    <name type="scientific">Catalinimonas alkaloidigena</name>
    <dbReference type="NCBI Taxonomy" id="1075417"/>
    <lineage>
        <taxon>Bacteria</taxon>
        <taxon>Pseudomonadati</taxon>
        <taxon>Bacteroidota</taxon>
        <taxon>Cytophagia</taxon>
        <taxon>Cytophagales</taxon>
        <taxon>Catalimonadaceae</taxon>
        <taxon>Catalinimonas</taxon>
    </lineage>
</organism>
<dbReference type="Pfam" id="PF13561">
    <property type="entry name" value="adh_short_C2"/>
    <property type="match status" value="1"/>
</dbReference>